<sequence length="46" mass="5033">MLVAADCLVGRNERMWQIMESGNALILSAVGIDRIKAISKTLSVEE</sequence>
<name>A0A392TXT0_9FABA</name>
<keyword evidence="2" id="KW-1185">Reference proteome</keyword>
<evidence type="ECO:0000313" key="1">
    <source>
        <dbReference type="EMBL" id="MCI65932.1"/>
    </source>
</evidence>
<dbReference type="EMBL" id="LXQA010685298">
    <property type="protein sequence ID" value="MCI65932.1"/>
    <property type="molecule type" value="Genomic_DNA"/>
</dbReference>
<organism evidence="1 2">
    <name type="scientific">Trifolium medium</name>
    <dbReference type="NCBI Taxonomy" id="97028"/>
    <lineage>
        <taxon>Eukaryota</taxon>
        <taxon>Viridiplantae</taxon>
        <taxon>Streptophyta</taxon>
        <taxon>Embryophyta</taxon>
        <taxon>Tracheophyta</taxon>
        <taxon>Spermatophyta</taxon>
        <taxon>Magnoliopsida</taxon>
        <taxon>eudicotyledons</taxon>
        <taxon>Gunneridae</taxon>
        <taxon>Pentapetalae</taxon>
        <taxon>rosids</taxon>
        <taxon>fabids</taxon>
        <taxon>Fabales</taxon>
        <taxon>Fabaceae</taxon>
        <taxon>Papilionoideae</taxon>
        <taxon>50 kb inversion clade</taxon>
        <taxon>NPAAA clade</taxon>
        <taxon>Hologalegina</taxon>
        <taxon>IRL clade</taxon>
        <taxon>Trifolieae</taxon>
        <taxon>Trifolium</taxon>
    </lineage>
</organism>
<evidence type="ECO:0000313" key="2">
    <source>
        <dbReference type="Proteomes" id="UP000265520"/>
    </source>
</evidence>
<dbReference type="AlphaFoldDB" id="A0A392TXT0"/>
<protein>
    <submittedName>
        <fullName evidence="1">Uncharacterized protein</fullName>
    </submittedName>
</protein>
<accession>A0A392TXT0</accession>
<dbReference type="Proteomes" id="UP000265520">
    <property type="component" value="Unassembled WGS sequence"/>
</dbReference>
<proteinExistence type="predicted"/>
<reference evidence="1 2" key="1">
    <citation type="journal article" date="2018" name="Front. Plant Sci.">
        <title>Red Clover (Trifolium pratense) and Zigzag Clover (T. medium) - A Picture of Genomic Similarities and Differences.</title>
        <authorList>
            <person name="Dluhosova J."/>
            <person name="Istvanek J."/>
            <person name="Nedelnik J."/>
            <person name="Repkova J."/>
        </authorList>
    </citation>
    <scope>NUCLEOTIDE SEQUENCE [LARGE SCALE GENOMIC DNA]</scope>
    <source>
        <strain evidence="2">cv. 10/8</strain>
        <tissue evidence="1">Leaf</tissue>
    </source>
</reference>
<comment type="caution">
    <text evidence="1">The sequence shown here is derived from an EMBL/GenBank/DDBJ whole genome shotgun (WGS) entry which is preliminary data.</text>
</comment>